<dbReference type="Gene3D" id="3.30.420.10">
    <property type="entry name" value="Ribonuclease H-like superfamily/Ribonuclease H"/>
    <property type="match status" value="1"/>
</dbReference>
<dbReference type="NCBIfam" id="TIGR00592">
    <property type="entry name" value="pol2"/>
    <property type="match status" value="1"/>
</dbReference>
<keyword evidence="6 20" id="KW-0548">Nucleotidyltransferase</keyword>
<dbReference type="GO" id="GO:0000166">
    <property type="term" value="F:nucleotide binding"/>
    <property type="evidence" value="ECO:0007669"/>
    <property type="project" value="InterPro"/>
</dbReference>
<dbReference type="SMART" id="SM00486">
    <property type="entry name" value="POLBc"/>
    <property type="match status" value="1"/>
</dbReference>
<evidence type="ECO:0000256" key="6">
    <source>
        <dbReference type="ARBA" id="ARBA00022695"/>
    </source>
</evidence>
<keyword evidence="15 20" id="KW-0408">Iron</keyword>
<dbReference type="SUPFAM" id="SSF56672">
    <property type="entry name" value="DNA/RNA polymerases"/>
    <property type="match status" value="1"/>
</dbReference>
<keyword evidence="16 20" id="KW-0411">Iron-sulfur</keyword>
<dbReference type="EMBL" id="KB206960">
    <property type="protein sequence ID" value="ELP86560.1"/>
    <property type="molecule type" value="Genomic_DNA"/>
</dbReference>
<dbReference type="OrthoDB" id="2414538at2759"/>
<evidence type="ECO:0000256" key="18">
    <source>
        <dbReference type="ARBA" id="ARBA00023242"/>
    </source>
</evidence>
<dbReference type="CDD" id="cd05533">
    <property type="entry name" value="POLBc_delta"/>
    <property type="match status" value="1"/>
</dbReference>
<evidence type="ECO:0000256" key="14">
    <source>
        <dbReference type="ARBA" id="ARBA00022932"/>
    </source>
</evidence>
<comment type="catalytic activity">
    <reaction evidence="19 20">
        <text>DNA(n) + a 2'-deoxyribonucleoside 5'-triphosphate = DNA(n+1) + diphosphate</text>
        <dbReference type="Rhea" id="RHEA:22508"/>
        <dbReference type="Rhea" id="RHEA-COMP:17339"/>
        <dbReference type="Rhea" id="RHEA-COMP:17340"/>
        <dbReference type="ChEBI" id="CHEBI:33019"/>
        <dbReference type="ChEBI" id="CHEBI:61560"/>
        <dbReference type="ChEBI" id="CHEBI:173112"/>
        <dbReference type="EC" id="2.7.7.7"/>
    </reaction>
</comment>
<dbReference type="Proteomes" id="UP000014680">
    <property type="component" value="Unassembled WGS sequence"/>
</dbReference>
<evidence type="ECO:0000259" key="23">
    <source>
        <dbReference type="Pfam" id="PF14260"/>
    </source>
</evidence>
<dbReference type="OMA" id="CNNCRPR"/>
<dbReference type="InterPro" id="IPR012337">
    <property type="entry name" value="RNaseH-like_sf"/>
</dbReference>
<dbReference type="PANTHER" id="PTHR10322:SF23">
    <property type="entry name" value="DNA POLYMERASE DELTA CATALYTIC SUBUNIT"/>
    <property type="match status" value="1"/>
</dbReference>
<dbReference type="GO" id="GO:0008270">
    <property type="term" value="F:zinc ion binding"/>
    <property type="evidence" value="ECO:0007669"/>
    <property type="project" value="UniProtKB-KW"/>
</dbReference>
<keyword evidence="11" id="KW-0378">Hydrolase</keyword>
<feature type="domain" description="DNA-directed DNA polymerase family B exonuclease" evidence="22">
    <location>
        <begin position="187"/>
        <end position="423"/>
    </location>
</feature>
<evidence type="ECO:0000313" key="25">
    <source>
        <dbReference type="EMBL" id="ELP86560.1"/>
    </source>
</evidence>
<dbReference type="Gene3D" id="1.10.132.60">
    <property type="entry name" value="DNA polymerase family B, C-terminal domain"/>
    <property type="match status" value="1"/>
</dbReference>
<dbReference type="RefSeq" id="XP_004185906.1">
    <property type="nucleotide sequence ID" value="XM_004185858.1"/>
</dbReference>
<evidence type="ECO:0000259" key="22">
    <source>
        <dbReference type="Pfam" id="PF03104"/>
    </source>
</evidence>
<keyword evidence="17 20" id="KW-0238">DNA-binding</keyword>
<dbReference type="InterPro" id="IPR043502">
    <property type="entry name" value="DNA/RNA_pol_sf"/>
</dbReference>
<feature type="domain" description="DNA polymerase delta/zeta catalytic subunit N-terminal" evidence="24">
    <location>
        <begin position="91"/>
        <end position="168"/>
    </location>
</feature>
<keyword evidence="18 20" id="KW-0539">Nucleus</keyword>
<evidence type="ECO:0000256" key="1">
    <source>
        <dbReference type="ARBA" id="ARBA00001966"/>
    </source>
</evidence>
<feature type="domain" description="C4-type zinc-finger of DNA polymerase delta" evidence="23">
    <location>
        <begin position="989"/>
        <end position="1059"/>
    </location>
</feature>
<evidence type="ECO:0000256" key="2">
    <source>
        <dbReference type="ARBA" id="ARBA00004123"/>
    </source>
</evidence>
<dbReference type="Pfam" id="PF00136">
    <property type="entry name" value="DNA_pol_B"/>
    <property type="match status" value="1"/>
</dbReference>
<dbReference type="Pfam" id="PF14260">
    <property type="entry name" value="zf-C4pol"/>
    <property type="match status" value="1"/>
</dbReference>
<evidence type="ECO:0000259" key="24">
    <source>
        <dbReference type="Pfam" id="PF24055"/>
    </source>
</evidence>
<keyword evidence="5 20" id="KW-0808">Transferase</keyword>
<name>A0A0A1U4D5_ENTIV</name>
<dbReference type="InterPro" id="IPR050240">
    <property type="entry name" value="DNA_pol_type-B"/>
</dbReference>
<dbReference type="InterPro" id="IPR006134">
    <property type="entry name" value="DNA-dir_DNA_pol_B_multi_dom"/>
</dbReference>
<evidence type="ECO:0000256" key="20">
    <source>
        <dbReference type="RuleBase" id="RU000442"/>
    </source>
</evidence>
<dbReference type="KEGG" id="eiv:EIN_161940"/>
<keyword evidence="7 20" id="KW-0235">DNA replication</keyword>
<dbReference type="GO" id="GO:0045004">
    <property type="term" value="P:DNA replication proofreading"/>
    <property type="evidence" value="ECO:0007669"/>
    <property type="project" value="TreeGrafter"/>
</dbReference>
<dbReference type="InterPro" id="IPR006133">
    <property type="entry name" value="DNA-dir_DNA_pol_B_exonuc"/>
</dbReference>
<dbReference type="Gene3D" id="3.30.342.10">
    <property type="entry name" value="DNA Polymerase, chain B, domain 1"/>
    <property type="match status" value="1"/>
</dbReference>
<dbReference type="GO" id="GO:0006297">
    <property type="term" value="P:nucleotide-excision repair, DNA gap filling"/>
    <property type="evidence" value="ECO:0007669"/>
    <property type="project" value="TreeGrafter"/>
</dbReference>
<feature type="domain" description="DNA-directed DNA polymerase family B multifunctional" evidence="21">
    <location>
        <begin position="488"/>
        <end position="951"/>
    </location>
</feature>
<dbReference type="GO" id="GO:0003677">
    <property type="term" value="F:DNA binding"/>
    <property type="evidence" value="ECO:0007669"/>
    <property type="project" value="UniProtKB-KW"/>
</dbReference>
<dbReference type="GO" id="GO:0003887">
    <property type="term" value="F:DNA-directed DNA polymerase activity"/>
    <property type="evidence" value="ECO:0007669"/>
    <property type="project" value="UniProtKB-KW"/>
</dbReference>
<evidence type="ECO:0000256" key="12">
    <source>
        <dbReference type="ARBA" id="ARBA00022833"/>
    </source>
</evidence>
<keyword evidence="13" id="KW-0269">Exonuclease</keyword>
<dbReference type="InterPro" id="IPR006172">
    <property type="entry name" value="DNA-dir_DNA_pol_B"/>
</dbReference>
<dbReference type="CDD" id="cd05777">
    <property type="entry name" value="DNA_polB_delta_exo"/>
    <property type="match status" value="1"/>
</dbReference>
<evidence type="ECO:0000256" key="3">
    <source>
        <dbReference type="ARBA" id="ARBA00005755"/>
    </source>
</evidence>
<evidence type="ECO:0000256" key="8">
    <source>
        <dbReference type="ARBA" id="ARBA00022722"/>
    </source>
</evidence>
<dbReference type="GO" id="GO:0051539">
    <property type="term" value="F:4 iron, 4 sulfur cluster binding"/>
    <property type="evidence" value="ECO:0007669"/>
    <property type="project" value="UniProtKB-KW"/>
</dbReference>
<dbReference type="GO" id="GO:0043625">
    <property type="term" value="C:delta DNA polymerase complex"/>
    <property type="evidence" value="ECO:0007669"/>
    <property type="project" value="TreeGrafter"/>
</dbReference>
<keyword evidence="26" id="KW-1185">Reference proteome</keyword>
<dbReference type="Gene3D" id="3.90.1600.10">
    <property type="entry name" value="Palm domain of DNA polymerase"/>
    <property type="match status" value="1"/>
</dbReference>
<proteinExistence type="inferred from homology"/>
<evidence type="ECO:0000256" key="10">
    <source>
        <dbReference type="ARBA" id="ARBA00022771"/>
    </source>
</evidence>
<comment type="similarity">
    <text evidence="3 20">Belongs to the DNA polymerase type-B family.</text>
</comment>
<keyword evidence="10 20" id="KW-0863">Zinc-finger</keyword>
<evidence type="ECO:0000256" key="15">
    <source>
        <dbReference type="ARBA" id="ARBA00023004"/>
    </source>
</evidence>
<dbReference type="VEuPathDB" id="AmoebaDB:EIN_161940"/>
<dbReference type="GeneID" id="14885557"/>
<keyword evidence="12 20" id="KW-0862">Zinc</keyword>
<dbReference type="AlphaFoldDB" id="A0A0A1U4D5"/>
<evidence type="ECO:0000313" key="26">
    <source>
        <dbReference type="Proteomes" id="UP000014680"/>
    </source>
</evidence>
<dbReference type="InterPro" id="IPR036397">
    <property type="entry name" value="RNaseH_sf"/>
</dbReference>
<keyword evidence="14 20" id="KW-0239">DNA-directed DNA polymerase</keyword>
<sequence>MKRQAVNNQKNYVSFPRDKRLDSIKKFPSKIYNSQTDSIEFLQFDIEYVTRLVEKSERVRPDPQSDGFEEPVLYMYGCTSSGDSVLARVTGFKPYFYISVDHLYTESELNDLKVSMNKALHVDVQGNTDDDQYVLSVEGVTQYHSIMNYTAYKDDFFVKITLRIPKYVPMLRHLLNDTTRVSNRQFQTFEADILFVLRYMIDAGIVGCSWVKAPPKRYVIIPDSNRISRCQLEISLDYRDLVNLGFTGEYTRMAPLRICSFDIECVSAKGTFPVPEKDSVIQIANYVVELGSEKVINKNVFVLKGCTPIPGATIFGFDTEEELLKGWSDFVNDIDVDIFTGYNIMNFDFNYLITRANTLKVKDFGRFSRLRKSNVTMKQGTFQSKAVGTRESFELIGLEGRIPFDMFQVIQRDYKLRSYTLNFVSSNFLGDQKEDVHYSDIADLHNGSPDDRNRIAVYCLKDTYLPIRLIKKLMSLVNGVEMCRVTGIPLSYLLPRGQQVKVITQLYRHANDKHFLIPFYQRPSGEGDKYVGATVINPIKGFYRDPISVLDFSSLYPSIMISHNLCYSTLIEGVKTRVDVKNIEDLKTSGEQSDKNAYDQIVKKCLEKHLSLDDVELSPNGDLFVRSNKQKGILPEILENLLAARKQAKKDMAAEKDEFKIKVLNGRQLALKISANSVYGFTGAQVGKLPCMQIASSVTSYGRTMIELTKNTVETHYSIKNGFAYDAKVVYGDTDSVMVKFGTSDLKEAIRVGKEAAEYVTSKFPKPINLEFEKVFWPYLLISKKRYAGVFWCNAEKYDHLDTKGIETVRRDNCMLVKYVIERCLDLILLDKEKDNITRAVQFVKDTIRELLQNKLDLSMLIISKTLSKESYAAKQAHVELANRMRERDKSVLINLGDRIPYVIVKSTKEARAYEKAEDPMYVLQKDIPIDFEYYIENQMRKPLTRIFRPILGDKVNELFEGEHTRFVVQTTPVEASPLGKFIVKQKRCVECRAVVKGSGVLCENCKQKTGEILVKKMKDVRESELEYNAIMTQCQDCMISHHRDIICGNRDCPIFYMRTKVEKAIKQKRAMIEDFDW</sequence>
<evidence type="ECO:0000256" key="19">
    <source>
        <dbReference type="ARBA" id="ARBA00049244"/>
    </source>
</evidence>
<evidence type="ECO:0000256" key="16">
    <source>
        <dbReference type="ARBA" id="ARBA00023014"/>
    </source>
</evidence>
<dbReference type="Pfam" id="PF24055">
    <property type="entry name" value="POL3_N"/>
    <property type="match status" value="1"/>
</dbReference>
<dbReference type="InterPro" id="IPR023211">
    <property type="entry name" value="DNA_pol_palm_dom_sf"/>
</dbReference>
<protein>
    <recommendedName>
        <fullName evidence="20">DNA polymerase</fullName>
        <ecNumber evidence="20">2.7.7.7</ecNumber>
    </recommendedName>
</protein>
<dbReference type="InterPro" id="IPR017964">
    <property type="entry name" value="DNA-dir_DNA_pol_B_CS"/>
</dbReference>
<accession>A0A0A1U4D5</accession>
<reference evidence="25 26" key="1">
    <citation type="submission" date="2012-10" db="EMBL/GenBank/DDBJ databases">
        <authorList>
            <person name="Zafar N."/>
            <person name="Inman J."/>
            <person name="Hall N."/>
            <person name="Lorenzi H."/>
            <person name="Caler E."/>
        </authorList>
    </citation>
    <scope>NUCLEOTIDE SEQUENCE [LARGE SCALE GENOMIC DNA]</scope>
    <source>
        <strain evidence="25 26">IP1</strain>
    </source>
</reference>
<evidence type="ECO:0000256" key="9">
    <source>
        <dbReference type="ARBA" id="ARBA00022723"/>
    </source>
</evidence>
<dbReference type="PROSITE" id="PS00116">
    <property type="entry name" value="DNA_POLYMERASE_B"/>
    <property type="match status" value="1"/>
</dbReference>
<dbReference type="FunFam" id="1.10.287.690:FF:000001">
    <property type="entry name" value="DNA polymerase"/>
    <property type="match status" value="1"/>
</dbReference>
<dbReference type="SUPFAM" id="SSF53098">
    <property type="entry name" value="Ribonuclease H-like"/>
    <property type="match status" value="1"/>
</dbReference>
<evidence type="ECO:0000259" key="21">
    <source>
        <dbReference type="Pfam" id="PF00136"/>
    </source>
</evidence>
<evidence type="ECO:0000256" key="5">
    <source>
        <dbReference type="ARBA" id="ARBA00022679"/>
    </source>
</evidence>
<organism evidence="25 26">
    <name type="scientific">Entamoeba invadens IP1</name>
    <dbReference type="NCBI Taxonomy" id="370355"/>
    <lineage>
        <taxon>Eukaryota</taxon>
        <taxon>Amoebozoa</taxon>
        <taxon>Evosea</taxon>
        <taxon>Archamoebae</taxon>
        <taxon>Mastigamoebida</taxon>
        <taxon>Entamoebidae</taxon>
        <taxon>Entamoeba</taxon>
    </lineage>
</organism>
<dbReference type="Pfam" id="PF03104">
    <property type="entry name" value="DNA_pol_B_exo1"/>
    <property type="match status" value="1"/>
</dbReference>
<comment type="subcellular location">
    <subcellularLocation>
        <location evidence="2 20">Nucleus</location>
    </subcellularLocation>
</comment>
<evidence type="ECO:0000256" key="13">
    <source>
        <dbReference type="ARBA" id="ARBA00022839"/>
    </source>
</evidence>
<dbReference type="GO" id="GO:0006287">
    <property type="term" value="P:base-excision repair, gap-filling"/>
    <property type="evidence" value="ECO:0007669"/>
    <property type="project" value="TreeGrafter"/>
</dbReference>
<evidence type="ECO:0000256" key="7">
    <source>
        <dbReference type="ARBA" id="ARBA00022705"/>
    </source>
</evidence>
<keyword evidence="8" id="KW-0540">Nuclease</keyword>
<keyword evidence="4 20" id="KW-0004">4Fe-4S</keyword>
<comment type="cofactor">
    <cofactor evidence="1 20">
        <name>[4Fe-4S] cluster</name>
        <dbReference type="ChEBI" id="CHEBI:49883"/>
    </cofactor>
</comment>
<dbReference type="PRINTS" id="PR00106">
    <property type="entry name" value="DNAPOLB"/>
</dbReference>
<dbReference type="PANTHER" id="PTHR10322">
    <property type="entry name" value="DNA POLYMERASE CATALYTIC SUBUNIT"/>
    <property type="match status" value="1"/>
</dbReference>
<dbReference type="GO" id="GO:0008296">
    <property type="term" value="F:3'-5'-DNA exonuclease activity"/>
    <property type="evidence" value="ECO:0007669"/>
    <property type="project" value="TreeGrafter"/>
</dbReference>
<dbReference type="InterPro" id="IPR042087">
    <property type="entry name" value="DNA_pol_B_thumb"/>
</dbReference>
<dbReference type="FunFam" id="3.30.420.10:FF:000004">
    <property type="entry name" value="DNA polymerase"/>
    <property type="match status" value="1"/>
</dbReference>
<dbReference type="Gene3D" id="1.10.287.690">
    <property type="entry name" value="Helix hairpin bin"/>
    <property type="match status" value="1"/>
</dbReference>
<dbReference type="InterPro" id="IPR025687">
    <property type="entry name" value="Znf-C4pol"/>
</dbReference>
<dbReference type="EC" id="2.7.7.7" evidence="20"/>
<keyword evidence="9 20" id="KW-0479">Metal-binding</keyword>
<gene>
    <name evidence="25" type="ORF">EIN_161940</name>
</gene>
<dbReference type="InterPro" id="IPR056435">
    <property type="entry name" value="DPOD/Z_N"/>
</dbReference>
<evidence type="ECO:0000256" key="11">
    <source>
        <dbReference type="ARBA" id="ARBA00022801"/>
    </source>
</evidence>
<evidence type="ECO:0000256" key="17">
    <source>
        <dbReference type="ARBA" id="ARBA00023125"/>
    </source>
</evidence>
<evidence type="ECO:0000256" key="4">
    <source>
        <dbReference type="ARBA" id="ARBA00022485"/>
    </source>
</evidence>